<evidence type="ECO:0000313" key="2">
    <source>
        <dbReference type="Proteomes" id="UP001328107"/>
    </source>
</evidence>
<reference evidence="2" key="1">
    <citation type="submission" date="2022-10" db="EMBL/GenBank/DDBJ databases">
        <title>Genome assembly of Pristionchus species.</title>
        <authorList>
            <person name="Yoshida K."/>
            <person name="Sommer R.J."/>
        </authorList>
    </citation>
    <scope>NUCLEOTIDE SEQUENCE [LARGE SCALE GENOMIC DNA]</scope>
    <source>
        <strain evidence="2">RS5460</strain>
    </source>
</reference>
<organism evidence="1 2">
    <name type="scientific">Pristionchus mayeri</name>
    <dbReference type="NCBI Taxonomy" id="1317129"/>
    <lineage>
        <taxon>Eukaryota</taxon>
        <taxon>Metazoa</taxon>
        <taxon>Ecdysozoa</taxon>
        <taxon>Nematoda</taxon>
        <taxon>Chromadorea</taxon>
        <taxon>Rhabditida</taxon>
        <taxon>Rhabditina</taxon>
        <taxon>Diplogasteromorpha</taxon>
        <taxon>Diplogasteroidea</taxon>
        <taxon>Neodiplogasteridae</taxon>
        <taxon>Pristionchus</taxon>
    </lineage>
</organism>
<sequence>FYHIGAATCAISNKHPNTAAWFVKHNGKEIEIETTECTESYKCEISANVFKRACGSENGCHDLWDKGEGFRCPVESNLRVKQENGSIINGTMEHLVCKEDTGHWTIERKERSGDR</sequence>
<name>A0AAN4Z1F4_9BILA</name>
<dbReference type="EMBL" id="BTRK01000001">
    <property type="protein sequence ID" value="GMR30791.1"/>
    <property type="molecule type" value="Genomic_DNA"/>
</dbReference>
<proteinExistence type="predicted"/>
<feature type="non-terminal residue" evidence="1">
    <location>
        <position position="1"/>
    </location>
</feature>
<evidence type="ECO:0000313" key="1">
    <source>
        <dbReference type="EMBL" id="GMR30791.1"/>
    </source>
</evidence>
<dbReference type="AlphaFoldDB" id="A0AAN4Z1F4"/>
<comment type="caution">
    <text evidence="1">The sequence shown here is derived from an EMBL/GenBank/DDBJ whole genome shotgun (WGS) entry which is preliminary data.</text>
</comment>
<keyword evidence="2" id="KW-1185">Reference proteome</keyword>
<gene>
    <name evidence="1" type="ORF">PMAYCL1PPCAC_00986</name>
</gene>
<accession>A0AAN4Z1F4</accession>
<protein>
    <submittedName>
        <fullName evidence="1">Uncharacterized protein</fullName>
    </submittedName>
</protein>
<dbReference type="Proteomes" id="UP001328107">
    <property type="component" value="Unassembled WGS sequence"/>
</dbReference>